<dbReference type="Pfam" id="PF13460">
    <property type="entry name" value="NAD_binding_10"/>
    <property type="match status" value="1"/>
</dbReference>
<reference evidence="2 3" key="1">
    <citation type="journal article" date="2015" name="Genome Announc.">
        <title>Expanding the biotechnology potential of lactobacilli through comparative genomics of 213 strains and associated genera.</title>
        <authorList>
            <person name="Sun Z."/>
            <person name="Harris H.M."/>
            <person name="McCann A."/>
            <person name="Guo C."/>
            <person name="Argimon S."/>
            <person name="Zhang W."/>
            <person name="Yang X."/>
            <person name="Jeffery I.B."/>
            <person name="Cooney J.C."/>
            <person name="Kagawa T.F."/>
            <person name="Liu W."/>
            <person name="Song Y."/>
            <person name="Salvetti E."/>
            <person name="Wrobel A."/>
            <person name="Rasinkangas P."/>
            <person name="Parkhill J."/>
            <person name="Rea M.C."/>
            <person name="O'Sullivan O."/>
            <person name="Ritari J."/>
            <person name="Douillard F.P."/>
            <person name="Paul Ross R."/>
            <person name="Yang R."/>
            <person name="Briner A.E."/>
            <person name="Felis G.E."/>
            <person name="de Vos W.M."/>
            <person name="Barrangou R."/>
            <person name="Klaenhammer T.R."/>
            <person name="Caufield P.W."/>
            <person name="Cui Y."/>
            <person name="Zhang H."/>
            <person name="O'Toole P.W."/>
        </authorList>
    </citation>
    <scope>NUCLEOTIDE SEQUENCE [LARGE SCALE GENOMIC DNA]</scope>
    <source>
        <strain evidence="2 3">DSM 20515</strain>
    </source>
</reference>
<evidence type="ECO:0000313" key="2">
    <source>
        <dbReference type="EMBL" id="KRM75244.1"/>
    </source>
</evidence>
<dbReference type="RefSeq" id="WP_056996877.1">
    <property type="nucleotide sequence ID" value="NZ_AYYR01000054.1"/>
</dbReference>
<proteinExistence type="predicted"/>
<dbReference type="Gene3D" id="3.90.25.10">
    <property type="entry name" value="UDP-galactose 4-epimerase, domain 1"/>
    <property type="match status" value="1"/>
</dbReference>
<dbReference type="Gene3D" id="3.40.50.720">
    <property type="entry name" value="NAD(P)-binding Rossmann-like Domain"/>
    <property type="match status" value="1"/>
</dbReference>
<dbReference type="AlphaFoldDB" id="A0A0R2BHP9"/>
<gene>
    <name evidence="2" type="ORF">FC82_GL002429</name>
</gene>
<name>A0A0R2BHP9_SECCO</name>
<dbReference type="SUPFAM" id="SSF51735">
    <property type="entry name" value="NAD(P)-binding Rossmann-fold domains"/>
    <property type="match status" value="1"/>
</dbReference>
<dbReference type="InterPro" id="IPR016040">
    <property type="entry name" value="NAD(P)-bd_dom"/>
</dbReference>
<dbReference type="Proteomes" id="UP000051845">
    <property type="component" value="Unassembled WGS sequence"/>
</dbReference>
<dbReference type="EMBL" id="AYYR01000054">
    <property type="protein sequence ID" value="KRM75244.1"/>
    <property type="molecule type" value="Genomic_DNA"/>
</dbReference>
<dbReference type="PANTHER" id="PTHR43162">
    <property type="match status" value="1"/>
</dbReference>
<accession>A0A0R2BHP9</accession>
<dbReference type="PANTHER" id="PTHR43162:SF1">
    <property type="entry name" value="PRESTALK A DIFFERENTIATION PROTEIN A"/>
    <property type="match status" value="1"/>
</dbReference>
<dbReference type="STRING" id="33960.TY91_14865"/>
<evidence type="ECO:0000259" key="1">
    <source>
        <dbReference type="Pfam" id="PF13460"/>
    </source>
</evidence>
<dbReference type="PATRIC" id="fig|1423733.4.peg.2543"/>
<comment type="caution">
    <text evidence="2">The sequence shown here is derived from an EMBL/GenBank/DDBJ whole genome shotgun (WGS) entry which is preliminary data.</text>
</comment>
<protein>
    <recommendedName>
        <fullName evidence="1">NAD(P)-binding domain-containing protein</fullName>
    </recommendedName>
</protein>
<sequence length="293" mass="31282">MKITLIGSLGHINRYTIPALVAQGHEVTVITSSQDRANAIEQLGAKPAVGSIFDVAFLTKTFAGADAVYLMVTAFLGHETADEAATQLANIYKQALINAGVKRVVNLSSIGADQGKEVGVLYIYHIIEGILATIPDLKLTNVRAVGFFSNMYGNLATIKAQHAIVHNFSDGVQTGWTDPKDISATIVSALNDDTLTTGVRYVISQWLTGKQIVAAFAKALNLPDLHWVEVTDDQLKASMLQSGASEDNAQGFTLMGSAQRNASFYADLRANAPELGSVKLSDIMPGLVAAYQK</sequence>
<organism evidence="2 3">
    <name type="scientific">Secundilactobacillus collinoides DSM 20515 = JCM 1123</name>
    <dbReference type="NCBI Taxonomy" id="1423733"/>
    <lineage>
        <taxon>Bacteria</taxon>
        <taxon>Bacillati</taxon>
        <taxon>Bacillota</taxon>
        <taxon>Bacilli</taxon>
        <taxon>Lactobacillales</taxon>
        <taxon>Lactobacillaceae</taxon>
        <taxon>Secundilactobacillus</taxon>
    </lineage>
</organism>
<feature type="domain" description="NAD(P)-binding" evidence="1">
    <location>
        <begin position="7"/>
        <end position="114"/>
    </location>
</feature>
<dbReference type="InterPro" id="IPR051604">
    <property type="entry name" value="Ergot_Alk_Oxidoreductase"/>
</dbReference>
<evidence type="ECO:0000313" key="3">
    <source>
        <dbReference type="Proteomes" id="UP000051845"/>
    </source>
</evidence>
<dbReference type="InterPro" id="IPR036291">
    <property type="entry name" value="NAD(P)-bd_dom_sf"/>
</dbReference>